<reference evidence="3 4" key="1">
    <citation type="submission" date="2020-08" db="EMBL/GenBank/DDBJ databases">
        <title>Sequencing the genomes of 1000 actinobacteria strains.</title>
        <authorList>
            <person name="Klenk H.-P."/>
        </authorList>
    </citation>
    <scope>NUCLEOTIDE SEQUENCE [LARGE SCALE GENOMIC DNA]</scope>
    <source>
        <strain evidence="3 4">DSM 44936</strain>
    </source>
</reference>
<evidence type="ECO:0000313" key="4">
    <source>
        <dbReference type="Proteomes" id="UP000555564"/>
    </source>
</evidence>
<dbReference type="Pfam" id="PF13349">
    <property type="entry name" value="DUF4097"/>
    <property type="match status" value="1"/>
</dbReference>
<dbReference type="EMBL" id="JACHIU010000001">
    <property type="protein sequence ID" value="MBB6476055.1"/>
    <property type="molecule type" value="Genomic_DNA"/>
</dbReference>
<dbReference type="Proteomes" id="UP000555564">
    <property type="component" value="Unassembled WGS sequence"/>
</dbReference>
<gene>
    <name evidence="3" type="ORF">BJ992_005486</name>
</gene>
<organism evidence="3 4">
    <name type="scientific">Sphaerisporangium rubeum</name>
    <dbReference type="NCBI Taxonomy" id="321317"/>
    <lineage>
        <taxon>Bacteria</taxon>
        <taxon>Bacillati</taxon>
        <taxon>Actinomycetota</taxon>
        <taxon>Actinomycetes</taxon>
        <taxon>Streptosporangiales</taxon>
        <taxon>Streptosporangiaceae</taxon>
        <taxon>Sphaerisporangium</taxon>
    </lineage>
</organism>
<proteinExistence type="predicted"/>
<comment type="caution">
    <text evidence="3">The sequence shown here is derived from an EMBL/GenBank/DDBJ whole genome shotgun (WGS) entry which is preliminary data.</text>
</comment>
<keyword evidence="4" id="KW-1185">Reference proteome</keyword>
<accession>A0A7X0IIX1</accession>
<evidence type="ECO:0000259" key="2">
    <source>
        <dbReference type="Pfam" id="PF13349"/>
    </source>
</evidence>
<dbReference type="InterPro" id="IPR025164">
    <property type="entry name" value="Toastrack_DUF4097"/>
</dbReference>
<feature type="domain" description="DUF4097" evidence="2">
    <location>
        <begin position="52"/>
        <end position="223"/>
    </location>
</feature>
<protein>
    <recommendedName>
        <fullName evidence="2">DUF4097 domain-containing protein</fullName>
    </recommendedName>
</protein>
<feature type="compositionally biased region" description="Low complexity" evidence="1">
    <location>
        <begin position="230"/>
        <end position="239"/>
    </location>
</feature>
<evidence type="ECO:0000256" key="1">
    <source>
        <dbReference type="SAM" id="MobiDB-lite"/>
    </source>
</evidence>
<name>A0A7X0IIX1_9ACTN</name>
<evidence type="ECO:0000313" key="3">
    <source>
        <dbReference type="EMBL" id="MBB6476055.1"/>
    </source>
</evidence>
<dbReference type="AlphaFoldDB" id="A0A7X0IIX1"/>
<feature type="region of interest" description="Disordered" evidence="1">
    <location>
        <begin position="223"/>
        <end position="242"/>
    </location>
</feature>
<sequence>MAQWIIDQPGRHTFEPVTALSVRIVAGRLAVLASDGPPTLEVTEIDTAPLVVEHDEDGRLTVAYKDLTWDGVLGWLRQGRRSTTLTLTVPKDCAVQAGVISASAVVAGFEKRTNVKSVSGEIVLDGLSGETEAETVSGPVESRGLTGDFRFTSVAGELTVAGGTPRRLRVNTVSGRVTADLALPPTGHVTLHSVSGPIVVRLPKDTDADVALRSTSGRLDTAFDGLNGASRPGTRSLSGRLGGGMASLSATTISADVTLLRRDQ</sequence>
<dbReference type="RefSeq" id="WP_184985828.1">
    <property type="nucleotide sequence ID" value="NZ_BAAALO010000039.1"/>
</dbReference>